<protein>
    <submittedName>
        <fullName evidence="7">NAC domain-containing protein 30</fullName>
    </submittedName>
</protein>
<evidence type="ECO:0000256" key="1">
    <source>
        <dbReference type="ARBA" id="ARBA00004123"/>
    </source>
</evidence>
<keyword evidence="2" id="KW-0805">Transcription regulation</keyword>
<evidence type="ECO:0000259" key="6">
    <source>
        <dbReference type="PROSITE" id="PS51005"/>
    </source>
</evidence>
<dbReference type="GO" id="GO:0005634">
    <property type="term" value="C:nucleus"/>
    <property type="evidence" value="ECO:0007669"/>
    <property type="project" value="UniProtKB-SubCell"/>
</dbReference>
<dbReference type="InterPro" id="IPR040610">
    <property type="entry name" value="SNRNP25_ubiquitin"/>
</dbReference>
<dbReference type="Gene3D" id="3.10.20.90">
    <property type="entry name" value="Phosphatidylinositol 3-kinase Catalytic Subunit, Chain A, domain 1"/>
    <property type="match status" value="1"/>
</dbReference>
<dbReference type="GO" id="GO:0006355">
    <property type="term" value="P:regulation of DNA-templated transcription"/>
    <property type="evidence" value="ECO:0007669"/>
    <property type="project" value="InterPro"/>
</dbReference>
<feature type="domain" description="NAC" evidence="6">
    <location>
        <begin position="152"/>
        <end position="300"/>
    </location>
</feature>
<evidence type="ECO:0000313" key="8">
    <source>
        <dbReference type="Proteomes" id="UP000634136"/>
    </source>
</evidence>
<dbReference type="AlphaFoldDB" id="A0A834WE99"/>
<dbReference type="Proteomes" id="UP000634136">
    <property type="component" value="Unassembled WGS sequence"/>
</dbReference>
<dbReference type="Gene3D" id="2.170.150.80">
    <property type="entry name" value="NAC domain"/>
    <property type="match status" value="1"/>
</dbReference>
<gene>
    <name evidence="7" type="ORF">G2W53_025525</name>
</gene>
<proteinExistence type="predicted"/>
<dbReference type="GO" id="GO:0003677">
    <property type="term" value="F:DNA binding"/>
    <property type="evidence" value="ECO:0007669"/>
    <property type="project" value="UniProtKB-KW"/>
</dbReference>
<evidence type="ECO:0000256" key="3">
    <source>
        <dbReference type="ARBA" id="ARBA00023125"/>
    </source>
</evidence>
<dbReference type="InterPro" id="IPR003441">
    <property type="entry name" value="NAC-dom"/>
</dbReference>
<dbReference type="Pfam" id="PF18036">
    <property type="entry name" value="Ubiquitin_4"/>
    <property type="match status" value="1"/>
</dbReference>
<dbReference type="OrthoDB" id="72819at2759"/>
<evidence type="ECO:0000313" key="7">
    <source>
        <dbReference type="EMBL" id="KAF7820070.1"/>
    </source>
</evidence>
<keyword evidence="8" id="KW-1185">Reference proteome</keyword>
<dbReference type="FunFam" id="2.170.150.80:FF:000002">
    <property type="entry name" value="Nac domain-containing protein 86"/>
    <property type="match status" value="1"/>
</dbReference>
<dbReference type="PANTHER" id="PTHR31744">
    <property type="entry name" value="PROTEIN CUP-SHAPED COTYLEDON 2-RELATED"/>
    <property type="match status" value="1"/>
</dbReference>
<evidence type="ECO:0000256" key="5">
    <source>
        <dbReference type="ARBA" id="ARBA00023242"/>
    </source>
</evidence>
<evidence type="ECO:0000256" key="2">
    <source>
        <dbReference type="ARBA" id="ARBA00023015"/>
    </source>
</evidence>
<dbReference type="InterPro" id="IPR036093">
    <property type="entry name" value="NAC_dom_sf"/>
</dbReference>
<dbReference type="PROSITE" id="PS51005">
    <property type="entry name" value="NAC"/>
    <property type="match status" value="1"/>
</dbReference>
<organism evidence="7 8">
    <name type="scientific">Senna tora</name>
    <dbReference type="NCBI Taxonomy" id="362788"/>
    <lineage>
        <taxon>Eukaryota</taxon>
        <taxon>Viridiplantae</taxon>
        <taxon>Streptophyta</taxon>
        <taxon>Embryophyta</taxon>
        <taxon>Tracheophyta</taxon>
        <taxon>Spermatophyta</taxon>
        <taxon>Magnoliopsida</taxon>
        <taxon>eudicotyledons</taxon>
        <taxon>Gunneridae</taxon>
        <taxon>Pentapetalae</taxon>
        <taxon>rosids</taxon>
        <taxon>fabids</taxon>
        <taxon>Fabales</taxon>
        <taxon>Fabaceae</taxon>
        <taxon>Caesalpinioideae</taxon>
        <taxon>Cassia clade</taxon>
        <taxon>Senna</taxon>
    </lineage>
</organism>
<reference evidence="7" key="1">
    <citation type="submission" date="2020-09" db="EMBL/GenBank/DDBJ databases">
        <title>Genome-Enabled Discovery of Anthraquinone Biosynthesis in Senna tora.</title>
        <authorList>
            <person name="Kang S.-H."/>
            <person name="Pandey R.P."/>
            <person name="Lee C.-M."/>
            <person name="Sim J.-S."/>
            <person name="Jeong J.-T."/>
            <person name="Choi B.-S."/>
            <person name="Jung M."/>
            <person name="Ginzburg D."/>
            <person name="Zhao K."/>
            <person name="Won S.Y."/>
            <person name="Oh T.-J."/>
            <person name="Yu Y."/>
            <person name="Kim N.-H."/>
            <person name="Lee O.R."/>
            <person name="Lee T.-H."/>
            <person name="Bashyal P."/>
            <person name="Kim T.-S."/>
            <person name="Lee W.-H."/>
            <person name="Kawkins C."/>
            <person name="Kim C.-K."/>
            <person name="Kim J.S."/>
            <person name="Ahn B.O."/>
            <person name="Rhee S.Y."/>
            <person name="Sohng J.K."/>
        </authorList>
    </citation>
    <scope>NUCLEOTIDE SEQUENCE</scope>
    <source>
        <tissue evidence="7">Leaf</tissue>
    </source>
</reference>
<keyword evidence="5" id="KW-0539">Nucleus</keyword>
<name>A0A834WE99_9FABA</name>
<dbReference type="SUPFAM" id="SSF54236">
    <property type="entry name" value="Ubiquitin-like"/>
    <property type="match status" value="1"/>
</dbReference>
<keyword evidence="4" id="KW-0804">Transcription</keyword>
<dbReference type="CDD" id="cd17058">
    <property type="entry name" value="Ubl_SNRNP25"/>
    <property type="match status" value="1"/>
</dbReference>
<dbReference type="InterPro" id="IPR029071">
    <property type="entry name" value="Ubiquitin-like_domsf"/>
</dbReference>
<accession>A0A834WE99</accession>
<comment type="subcellular location">
    <subcellularLocation>
        <location evidence="1">Nucleus</location>
    </subcellularLocation>
</comment>
<dbReference type="SUPFAM" id="SSF101941">
    <property type="entry name" value="NAC domain"/>
    <property type="match status" value="1"/>
</dbReference>
<keyword evidence="3" id="KW-0238">DNA-binding</keyword>
<dbReference type="EMBL" id="JAAIUW010000008">
    <property type="protein sequence ID" value="KAF7820070.1"/>
    <property type="molecule type" value="Genomic_DNA"/>
</dbReference>
<dbReference type="Pfam" id="PF02365">
    <property type="entry name" value="NAM"/>
    <property type="match status" value="1"/>
</dbReference>
<sequence>MAEYSNSSVKKEKLQSMLTTLLEDPILTDVPKKPTLADVDTLINLELGSAMRISVLKLDGTSLDVAMMNSATVKDLKLAIKKKVNDMEQSKMGHRHISWKHIWANYCLSYHNEKLLDDNSALQNFGIRNNSQVPIKATEERSSSMVEMETCVPPGFRFHPTEEELVGYYLKRKINSLKINLEVIVELDLYKMEPWDIQDRCKLGYEEQNEWYFFSHKDKKYPTGTRTNRATAAGFWKATGRDKAVMSKNRIIGMRKTLVFYQGRAPNGRKSDWIMHEYRLQTSEHAPPQASISLSISYFSIDPN</sequence>
<dbReference type="PANTHER" id="PTHR31744:SF211">
    <property type="entry name" value="OS04G0691300 PROTEIN"/>
    <property type="match status" value="1"/>
</dbReference>
<evidence type="ECO:0000256" key="4">
    <source>
        <dbReference type="ARBA" id="ARBA00023163"/>
    </source>
</evidence>
<comment type="caution">
    <text evidence="7">The sequence shown here is derived from an EMBL/GenBank/DDBJ whole genome shotgun (WGS) entry which is preliminary data.</text>
</comment>